<dbReference type="PANTHER" id="PTHR39328">
    <property type="entry name" value="BLL2871 PROTEIN"/>
    <property type="match status" value="1"/>
</dbReference>
<protein>
    <submittedName>
        <fullName evidence="1">Uncharacterized conserved protein, Ntn-hydrolase superfamily</fullName>
    </submittedName>
</protein>
<reference evidence="1 2" key="1">
    <citation type="submission" date="2016-10" db="EMBL/GenBank/DDBJ databases">
        <authorList>
            <person name="Varghese N."/>
            <person name="Submissions S."/>
        </authorList>
    </citation>
    <scope>NUCLEOTIDE SEQUENCE [LARGE SCALE GENOMIC DNA]</scope>
    <source>
        <strain evidence="1 2">DSM 18839</strain>
    </source>
</reference>
<dbReference type="InterPro" id="IPR029055">
    <property type="entry name" value="Ntn_hydrolases_N"/>
</dbReference>
<keyword evidence="1" id="KW-0378">Hydrolase</keyword>
<evidence type="ECO:0000313" key="2">
    <source>
        <dbReference type="Proteomes" id="UP000198615"/>
    </source>
</evidence>
<dbReference type="Pfam" id="PF06267">
    <property type="entry name" value="DUF1028"/>
    <property type="match status" value="1"/>
</dbReference>
<dbReference type="GO" id="GO:0016787">
    <property type="term" value="F:hydrolase activity"/>
    <property type="evidence" value="ECO:0007669"/>
    <property type="project" value="UniProtKB-KW"/>
</dbReference>
<dbReference type="OrthoDB" id="9790012at2"/>
<gene>
    <name evidence="1" type="ORF">SAMN05660686_02227</name>
</gene>
<dbReference type="InterPro" id="IPR010430">
    <property type="entry name" value="DUF1028"/>
</dbReference>
<dbReference type="EMBL" id="FNBW01000006">
    <property type="protein sequence ID" value="SDF75846.1"/>
    <property type="molecule type" value="Genomic_DNA"/>
</dbReference>
<dbReference type="Gene3D" id="3.60.20.10">
    <property type="entry name" value="Glutamine Phosphoribosylpyrophosphate, subunit 1, domain 1"/>
    <property type="match status" value="1"/>
</dbReference>
<accession>A0A8G2EWD3</accession>
<evidence type="ECO:0000313" key="1">
    <source>
        <dbReference type="EMBL" id="SDF75846.1"/>
    </source>
</evidence>
<keyword evidence="2" id="KW-1185">Reference proteome</keyword>
<comment type="caution">
    <text evidence="1">The sequence shown here is derived from an EMBL/GenBank/DDBJ whole genome shotgun (WGS) entry which is preliminary data.</text>
</comment>
<sequence length="233" mass="24175">MTFSIAARDPETGAFGLAVTTSGLAVGSRCPHARAGVGAVMSQHRTDPRLGMLGLDLLARGLSAEETLAALVAGRADAAWREIAVVDNAGRTAAFHGSEIYSLHGNATREGAIALGNILADEAVPGAMLDGFFGTMADPLELRLVTALEAGLAAGGELGTLQTAALLIVRDDPFPWMDLRIDRSQAPLEDLRALAMAYAPAADGIRQTAVAPETVPNNAEMVRRHAALIAARS</sequence>
<organism evidence="1 2">
    <name type="scientific">Thalassobaculum litoreum DSM 18839</name>
    <dbReference type="NCBI Taxonomy" id="1123362"/>
    <lineage>
        <taxon>Bacteria</taxon>
        <taxon>Pseudomonadati</taxon>
        <taxon>Pseudomonadota</taxon>
        <taxon>Alphaproteobacteria</taxon>
        <taxon>Rhodospirillales</taxon>
        <taxon>Thalassobaculaceae</taxon>
        <taxon>Thalassobaculum</taxon>
    </lineage>
</organism>
<dbReference type="Proteomes" id="UP000198615">
    <property type="component" value="Unassembled WGS sequence"/>
</dbReference>
<dbReference type="AlphaFoldDB" id="A0A8G2EWD3"/>
<dbReference type="PANTHER" id="PTHR39328:SF1">
    <property type="entry name" value="BLL2871 PROTEIN"/>
    <property type="match status" value="1"/>
</dbReference>
<dbReference type="SUPFAM" id="SSF56235">
    <property type="entry name" value="N-terminal nucleophile aminohydrolases (Ntn hydrolases)"/>
    <property type="match status" value="1"/>
</dbReference>
<proteinExistence type="predicted"/>
<dbReference type="RefSeq" id="WP_093150279.1">
    <property type="nucleotide sequence ID" value="NZ_FNBW01000006.1"/>
</dbReference>
<name>A0A8G2EWD3_9PROT</name>